<comment type="caution">
    <text evidence="2">The sequence shown here is derived from an EMBL/GenBank/DDBJ whole genome shotgun (WGS) entry which is preliminary data.</text>
</comment>
<evidence type="ECO:0000313" key="2">
    <source>
        <dbReference type="EMBL" id="RVW53193.1"/>
    </source>
</evidence>
<dbReference type="InterPro" id="IPR000477">
    <property type="entry name" value="RT_dom"/>
</dbReference>
<dbReference type="SUPFAM" id="SSF56219">
    <property type="entry name" value="DNase I-like"/>
    <property type="match status" value="1"/>
</dbReference>
<dbReference type="AlphaFoldDB" id="A0A438EZR7"/>
<dbReference type="Proteomes" id="UP000288805">
    <property type="component" value="Unassembled WGS sequence"/>
</dbReference>
<protein>
    <recommendedName>
        <fullName evidence="1">Reverse transcriptase domain-containing protein</fullName>
    </recommendedName>
</protein>
<sequence>MGSRFVVESKVFELALIERRGKPQIFIEESKGRVSSWVRVGVESLGFLMEGLNHCIMDEKEDRWEREWKEQGKSYSLLRSLNRAGCFLCLGVTDSERKQYCIYILKGRGGKKGWASMAENLQLLRRSIDRKDNIQEEKVGGNLAVKRTFVEVVKRLICRDKSSVKVKVRRWRRFGEIGEISGKLLGIERKRTMGGLRLRFEHWSPKTGCREEEEQNNEVWVRIFETAKLEELQWARILVKMDGEAKLSMLEIGVEEEVYAFVLWWELRPSVKKIRFDSRKSGKERGMGREVIADWAQESTPMGSMRRACGPSSQRDFMSLKLKGVVNEGVGSEAGPSKRWAFDGNGSMLDGVLVIRGIEKRPCGPNAAMGLKLKEVVAISARPEAGQPKRWAHDGSDPMSELEGARLERLVIWETKEIRKKREKAILSATDKALAEEAMRYDSSLRIEGKRGYRSSHLILYSFDRAPERESYDHSGVLGEINEVGPGVDDNGCWDLVEFTKDSNLARGVEWDSEMTKPQEIRRDKNSANVGGGGEKFRLGKILRLEGLGCGWGSGRFKNVEDEIVWVFTGVYGPFTKKERECLWEEIGVVRGIWDEPWCLGGDFNITLFQRERSRQGRITPTMMRFAYIIGDLGLVDFPLQRGVFTWSGGLNNQSWARLDRGELRRGPSPFRFENMWLKEQEVREGIANAYQQMLSEDSGWKADIVRIQLDHISQQEAENLEILLSENEIHSTLIEMNGDKAPGLDGFTMAFWQSSWNFVKGEILEMFKKFHEQSSFLKNLNNTFLVLILKKWRRETVDFGDFRPIINGVPTGFFPSSKGLCQGDHLSSYLFVLEMEVLDALIRRAVAGGYLSGCSIQGDRRHNLKISHFFFADDTIMFYEANKEHLTHLRWILLWFEAASCLRINLDKSEIIPVGVVEEIEEMAVELGCRVGSLLSQYLGLPLGAPNKAPFVWDGVEEKVRRRLAR</sequence>
<evidence type="ECO:0000259" key="1">
    <source>
        <dbReference type="Pfam" id="PF00078"/>
    </source>
</evidence>
<dbReference type="Pfam" id="PF00078">
    <property type="entry name" value="RVT_1"/>
    <property type="match status" value="1"/>
</dbReference>
<dbReference type="InterPro" id="IPR052343">
    <property type="entry name" value="Retrotransposon-Effector_Assoc"/>
</dbReference>
<name>A0A438EZR7_VITVI</name>
<evidence type="ECO:0000313" key="3">
    <source>
        <dbReference type="Proteomes" id="UP000288805"/>
    </source>
</evidence>
<reference evidence="2 3" key="1">
    <citation type="journal article" date="2018" name="PLoS Genet.">
        <title>Population sequencing reveals clonal diversity and ancestral inbreeding in the grapevine cultivar Chardonnay.</title>
        <authorList>
            <person name="Roach M.J."/>
            <person name="Johnson D.L."/>
            <person name="Bohlmann J."/>
            <person name="van Vuuren H.J."/>
            <person name="Jones S.J."/>
            <person name="Pretorius I.S."/>
            <person name="Schmidt S.A."/>
            <person name="Borneman A.R."/>
        </authorList>
    </citation>
    <scope>NUCLEOTIDE SEQUENCE [LARGE SCALE GENOMIC DNA]</scope>
    <source>
        <strain evidence="3">cv. Chardonnay</strain>
        <tissue evidence="2">Leaf</tissue>
    </source>
</reference>
<gene>
    <name evidence="2" type="ORF">CK203_087558</name>
</gene>
<feature type="domain" description="Reverse transcriptase" evidence="1">
    <location>
        <begin position="798"/>
        <end position="913"/>
    </location>
</feature>
<dbReference type="EMBL" id="QGNW01001156">
    <property type="protein sequence ID" value="RVW53193.1"/>
    <property type="molecule type" value="Genomic_DNA"/>
</dbReference>
<dbReference type="PANTHER" id="PTHR46890:SF1">
    <property type="entry name" value="REVERSE TRANSCRIPTASE DOMAIN-CONTAINING PROTEIN"/>
    <property type="match status" value="1"/>
</dbReference>
<proteinExistence type="predicted"/>
<dbReference type="InterPro" id="IPR036691">
    <property type="entry name" value="Endo/exonu/phosph_ase_sf"/>
</dbReference>
<accession>A0A438EZR7</accession>
<organism evidence="2 3">
    <name type="scientific">Vitis vinifera</name>
    <name type="common">Grape</name>
    <dbReference type="NCBI Taxonomy" id="29760"/>
    <lineage>
        <taxon>Eukaryota</taxon>
        <taxon>Viridiplantae</taxon>
        <taxon>Streptophyta</taxon>
        <taxon>Embryophyta</taxon>
        <taxon>Tracheophyta</taxon>
        <taxon>Spermatophyta</taxon>
        <taxon>Magnoliopsida</taxon>
        <taxon>eudicotyledons</taxon>
        <taxon>Gunneridae</taxon>
        <taxon>Pentapetalae</taxon>
        <taxon>rosids</taxon>
        <taxon>Vitales</taxon>
        <taxon>Vitaceae</taxon>
        <taxon>Viteae</taxon>
        <taxon>Vitis</taxon>
    </lineage>
</organism>
<dbReference type="Gene3D" id="3.60.10.10">
    <property type="entry name" value="Endonuclease/exonuclease/phosphatase"/>
    <property type="match status" value="1"/>
</dbReference>
<dbReference type="PANTHER" id="PTHR46890">
    <property type="entry name" value="NON-LTR RETROLELEMENT REVERSE TRANSCRIPTASE-LIKE PROTEIN-RELATED"/>
    <property type="match status" value="1"/>
</dbReference>